<keyword evidence="2" id="KW-1185">Reference proteome</keyword>
<dbReference type="RefSeq" id="WP_235122250.1">
    <property type="nucleotide sequence ID" value="NZ_CP090978.1"/>
</dbReference>
<gene>
    <name evidence="1" type="ORF">L0M14_11715</name>
</gene>
<reference evidence="1 2" key="1">
    <citation type="journal article" date="2024" name="Int. J. Syst. Evol. Microbiol.">
        <title>Paenibacillus hexagrammi sp. nov., a novel bacterium isolated from the gut content of Hexagrammos agrammus.</title>
        <authorList>
            <person name="Jung H.K."/>
            <person name="Kim D.G."/>
            <person name="Zin H."/>
            <person name="Park J."/>
            <person name="Jung H."/>
            <person name="Kim Y.O."/>
            <person name="Kong H.J."/>
            <person name="Kim J.W."/>
            <person name="Kim Y.S."/>
        </authorList>
    </citation>
    <scope>NUCLEOTIDE SEQUENCE [LARGE SCALE GENOMIC DNA]</scope>
    <source>
        <strain evidence="1 2">YPD9-1</strain>
    </source>
</reference>
<evidence type="ECO:0000313" key="2">
    <source>
        <dbReference type="Proteomes" id="UP001649230"/>
    </source>
</evidence>
<organism evidence="1 2">
    <name type="scientific">Paenibacillus hexagrammi</name>
    <dbReference type="NCBI Taxonomy" id="2908839"/>
    <lineage>
        <taxon>Bacteria</taxon>
        <taxon>Bacillati</taxon>
        <taxon>Bacillota</taxon>
        <taxon>Bacilli</taxon>
        <taxon>Bacillales</taxon>
        <taxon>Paenibacillaceae</taxon>
        <taxon>Paenibacillus</taxon>
    </lineage>
</organism>
<evidence type="ECO:0000313" key="1">
    <source>
        <dbReference type="EMBL" id="UJF35689.1"/>
    </source>
</evidence>
<proteinExistence type="predicted"/>
<accession>A0ABY3SPS8</accession>
<protein>
    <submittedName>
        <fullName evidence="1">Uncharacterized protein</fullName>
    </submittedName>
</protein>
<name>A0ABY3SPS8_9BACL</name>
<sequence>MTRGLAPDMRAGFTCSKPQSWNEGYHYIVESKYGYNKASGKIILPWGVAFTHTAINLEGKRVQNEVPYIMFGIYTTTHGVDAGVFYDSGPSRESTGTAGYYIFLQGGPDVGFLAGSVRVPTGYPLSLVVIEQNNAVDITVFQRTTTEFKQVAHENWTIPTTYRFTASGGNTRLTRETSFAQHCGGESDSYMLGTTWEEIYLYNNSGYSLWTPTLTLTQTWKLGNTAVTEAAAADYAKKYNYAAFYNDQEDIDYRPD</sequence>
<dbReference type="Proteomes" id="UP001649230">
    <property type="component" value="Chromosome"/>
</dbReference>
<dbReference type="EMBL" id="CP090978">
    <property type="protein sequence ID" value="UJF35689.1"/>
    <property type="molecule type" value="Genomic_DNA"/>
</dbReference>